<evidence type="ECO:0000259" key="5">
    <source>
        <dbReference type="SMART" id="SM00013"/>
    </source>
</evidence>
<dbReference type="PANTHER" id="PTHR24369:SF210">
    <property type="entry name" value="CHAOPTIN-RELATED"/>
    <property type="match status" value="1"/>
</dbReference>
<dbReference type="InterPro" id="IPR001611">
    <property type="entry name" value="Leu-rich_rpt"/>
</dbReference>
<accession>A0A814MTS2</accession>
<dbReference type="GO" id="GO:0005886">
    <property type="term" value="C:plasma membrane"/>
    <property type="evidence" value="ECO:0007669"/>
    <property type="project" value="TreeGrafter"/>
</dbReference>
<evidence type="ECO:0000313" key="6">
    <source>
        <dbReference type="EMBL" id="CAF1082790.1"/>
    </source>
</evidence>
<evidence type="ECO:0000256" key="3">
    <source>
        <dbReference type="ARBA" id="ARBA00022737"/>
    </source>
</evidence>
<evidence type="ECO:0000256" key="4">
    <source>
        <dbReference type="SAM" id="Phobius"/>
    </source>
</evidence>
<dbReference type="PANTHER" id="PTHR24369">
    <property type="entry name" value="ANTIGEN BSP, PUTATIVE-RELATED"/>
    <property type="match status" value="1"/>
</dbReference>
<keyword evidence="4" id="KW-1133">Transmembrane helix</keyword>
<keyword evidence="4" id="KW-0812">Transmembrane</keyword>
<dbReference type="Proteomes" id="UP000663868">
    <property type="component" value="Unassembled WGS sequence"/>
</dbReference>
<feature type="domain" description="LRRNT" evidence="5">
    <location>
        <begin position="566"/>
        <end position="604"/>
    </location>
</feature>
<gene>
    <name evidence="6" type="ORF">IZO911_LOCUS22056</name>
    <name evidence="7" type="ORF">KXQ929_LOCUS7476</name>
</gene>
<evidence type="ECO:0000313" key="7">
    <source>
        <dbReference type="EMBL" id="CAF3646005.1"/>
    </source>
</evidence>
<dbReference type="InterPro" id="IPR050541">
    <property type="entry name" value="LRR_TM_domain-containing"/>
</dbReference>
<evidence type="ECO:0000313" key="8">
    <source>
        <dbReference type="Proteomes" id="UP000663860"/>
    </source>
</evidence>
<protein>
    <recommendedName>
        <fullName evidence="5">LRRNT domain-containing protein</fullName>
    </recommendedName>
</protein>
<dbReference type="InterPro" id="IPR003591">
    <property type="entry name" value="Leu-rich_rpt_typical-subtyp"/>
</dbReference>
<keyword evidence="1" id="KW-0433">Leucine-rich repeat</keyword>
<dbReference type="EMBL" id="CAJNOE010000242">
    <property type="protein sequence ID" value="CAF1082790.1"/>
    <property type="molecule type" value="Genomic_DNA"/>
</dbReference>
<dbReference type="SMART" id="SM00013">
    <property type="entry name" value="LRRNT"/>
    <property type="match status" value="1"/>
</dbReference>
<name>A0A814MTS2_9BILA</name>
<dbReference type="EMBL" id="CAJOBB010000308">
    <property type="protein sequence ID" value="CAF3646005.1"/>
    <property type="molecule type" value="Genomic_DNA"/>
</dbReference>
<feature type="transmembrane region" description="Helical" evidence="4">
    <location>
        <begin position="6"/>
        <end position="24"/>
    </location>
</feature>
<dbReference type="Proteomes" id="UP000663860">
    <property type="component" value="Unassembled WGS sequence"/>
</dbReference>
<dbReference type="SMART" id="SM00369">
    <property type="entry name" value="LRR_TYP"/>
    <property type="match status" value="7"/>
</dbReference>
<proteinExistence type="predicted"/>
<keyword evidence="3" id="KW-0677">Repeat</keyword>
<keyword evidence="2" id="KW-0732">Signal</keyword>
<dbReference type="InterPro" id="IPR032675">
    <property type="entry name" value="LRR_dom_sf"/>
</dbReference>
<dbReference type="SUPFAM" id="SSF52058">
    <property type="entry name" value="L domain-like"/>
    <property type="match status" value="2"/>
</dbReference>
<evidence type="ECO:0000256" key="2">
    <source>
        <dbReference type="ARBA" id="ARBA00022729"/>
    </source>
</evidence>
<comment type="caution">
    <text evidence="6">The sequence shown here is derived from an EMBL/GenBank/DDBJ whole genome shotgun (WGS) entry which is preliminary data.</text>
</comment>
<dbReference type="SMART" id="SM00365">
    <property type="entry name" value="LRR_SD22"/>
    <property type="match status" value="5"/>
</dbReference>
<evidence type="ECO:0000256" key="1">
    <source>
        <dbReference type="ARBA" id="ARBA00022614"/>
    </source>
</evidence>
<dbReference type="PROSITE" id="PS51450">
    <property type="entry name" value="LRR"/>
    <property type="match status" value="2"/>
</dbReference>
<reference evidence="6" key="1">
    <citation type="submission" date="2021-02" db="EMBL/GenBank/DDBJ databases">
        <authorList>
            <person name="Nowell W R."/>
        </authorList>
    </citation>
    <scope>NUCLEOTIDE SEQUENCE</scope>
</reference>
<dbReference type="Pfam" id="PF13855">
    <property type="entry name" value="LRR_8"/>
    <property type="match status" value="2"/>
</dbReference>
<feature type="transmembrane region" description="Helical" evidence="4">
    <location>
        <begin position="772"/>
        <end position="792"/>
    </location>
</feature>
<dbReference type="AlphaFoldDB" id="A0A814MTS2"/>
<organism evidence="6 8">
    <name type="scientific">Adineta steineri</name>
    <dbReference type="NCBI Taxonomy" id="433720"/>
    <lineage>
        <taxon>Eukaryota</taxon>
        <taxon>Metazoa</taxon>
        <taxon>Spiralia</taxon>
        <taxon>Gnathifera</taxon>
        <taxon>Rotifera</taxon>
        <taxon>Eurotatoria</taxon>
        <taxon>Bdelloidea</taxon>
        <taxon>Adinetida</taxon>
        <taxon>Adinetidae</taxon>
        <taxon>Adineta</taxon>
    </lineage>
</organism>
<sequence length="1065" mass="124334">MNNAQIYIYFQLFTIVTTLLYPCYYIDLNERIFKCDICKCISSPSPTTTIYSTSNFCQLTLPLTCTNNSNEEFLRLKLNEITHISDQSKKQIEFHNFNTEILNHEQICLIKNFSQITFFNFIYNNINNIPKCLSTISSLRFVNSFINNNSFVSEILTFYNTTFNIMNFNLNSTKILNLYSIKFLIKPFELKSLSTLTHLTITSTDDFYLIGSFPHLSYLNLDNTNLNDKQLNKLFLQTTIPDLITMILSNNQITTITNKFPSTIRYLDLSNNQIKSLDYYSFKSLYSLNILNLSLNSPIEIQQDTFTRIPYLEILDLSYTLPTLSFDDLFLPLQKLHHLNISSNYLDTLPHLPIPHDAHTIESYDHHLPVLYVDLSNNNFEKIDLEIFSSPSTQDKYIISLNMNYNRLKTLKYSSLLLNDTKRRGPFIELDIGNNPLECDCNLYETISNLLQTNTSHQNQNNAQSNLSFQQTPPNGFHSSNLLYHLRTRRQYYHSSSNHFHNKQTRIKILRLSHLTCIDIIEPKIHRTLYDLNSSNSLCSYKKYCSSTCPCCSSSFFANDCICYSQCPIECSCIRSYDLTTNYINCSNHQLYQIPLDIPQSTTHLYLNNNRLKSIESNLTYLNHMKHLSLANNSLEYLTNDEFSTMIHMEILDLSSNSIENIESKTFSNLKNLKELYLHNNRWIPNFYNKNNEFQMNINLNFLTYANGLSCNRSRFPSTFNYDRPLTVEDCCINSHTESCQQTFRIDKYNLKHDDNTTYSKTFFSLFFHQKYILIGFILILFLLICIITFYINRRKRQFLTKEKFLSNNEIKQQANHYHTKALKTLTEYSHHENDNSISYTDEDEYASIPLTTSQTDLSSVLHSQTIVPPLPPRRLFVPNRPISHSSTVSTSITSQSITSRSIKSPNSSLLTTTTNSCLQIKLDVLVLYSINDSKYIHENLGVQLENMYGKRFSFYFIHRDRMLGELDWLIENSCIIILVLRKPYNLIHDYMKVLSTYSTIKCFIILINQDHNHQLISIKAREKIARLYRTSDIYEWNSNINALIHEQLELFLEQNCGSATYVTD</sequence>
<dbReference type="InterPro" id="IPR000372">
    <property type="entry name" value="LRRNT"/>
</dbReference>
<dbReference type="Gene3D" id="3.80.10.10">
    <property type="entry name" value="Ribonuclease Inhibitor"/>
    <property type="match status" value="3"/>
</dbReference>
<keyword evidence="4" id="KW-0472">Membrane</keyword>